<protein>
    <submittedName>
        <fullName evidence="6">N-acetylglucosaminyltransferase</fullName>
    </submittedName>
</protein>
<dbReference type="OrthoDB" id="9797391at2"/>
<keyword evidence="5" id="KW-0472">Membrane</keyword>
<evidence type="ECO:0000313" key="6">
    <source>
        <dbReference type="EMBL" id="OZG51145.1"/>
    </source>
</evidence>
<comment type="similarity">
    <text evidence="1">Belongs to the glycosyltransferase 2 family.</text>
</comment>
<feature type="transmembrane region" description="Helical" evidence="5">
    <location>
        <begin position="300"/>
        <end position="326"/>
    </location>
</feature>
<feature type="transmembrane region" description="Helical" evidence="5">
    <location>
        <begin position="6"/>
        <end position="32"/>
    </location>
</feature>
<feature type="compositionally biased region" description="Low complexity" evidence="4">
    <location>
        <begin position="442"/>
        <end position="464"/>
    </location>
</feature>
<gene>
    <name evidence="6" type="ORF">PSSU_1082</name>
</gene>
<keyword evidence="3 6" id="KW-0808">Transferase</keyword>
<keyword evidence="5" id="KW-0812">Transmembrane</keyword>
<organism evidence="6 7">
    <name type="scientific">Pseudoscardovia suis</name>
    <dbReference type="NCBI Taxonomy" id="987063"/>
    <lineage>
        <taxon>Bacteria</taxon>
        <taxon>Bacillati</taxon>
        <taxon>Actinomycetota</taxon>
        <taxon>Actinomycetes</taxon>
        <taxon>Bifidobacteriales</taxon>
        <taxon>Bifidobacteriaceae</taxon>
        <taxon>Pseudoscardovia</taxon>
    </lineage>
</organism>
<reference evidence="6 7" key="1">
    <citation type="journal article" date="2017" name="BMC Genomics">
        <title>Comparative genomic and phylogenomic analyses of the Bifidobacteriaceae family.</title>
        <authorList>
            <person name="Lugli G.A."/>
            <person name="Milani C."/>
            <person name="Turroni F."/>
            <person name="Duranti S."/>
            <person name="Mancabelli L."/>
            <person name="Mangifesta M."/>
            <person name="Ferrario C."/>
            <person name="Modesto M."/>
            <person name="Mattarelli P."/>
            <person name="Jiri K."/>
            <person name="van Sinderen D."/>
            <person name="Ventura M."/>
        </authorList>
    </citation>
    <scope>NUCLEOTIDE SEQUENCE [LARGE SCALE GENOMIC DNA]</scope>
    <source>
        <strain evidence="6 7">DSM 24744</strain>
    </source>
</reference>
<sequence>MGLLTFIDILMGIIGFLGIAYQVVCIVTGFFAKTVDYPDAPADKHYCVLISARNESKVIGNLITCIQHQTYPSELIDIWVVADNCDDDTAEVCRRMGCHVVERFNKQQVGKGYALTYLLDNIQRSGAAKEYDAYIVFDADNLLDKHYVAEMNKAFHAGFDALTSYRNSVNFSDNWVSSGSALWFVRESRFLNSSRHVFGTSCHVGGTGFLFSRKIMERNGGWKFHLLTEDLEFTMDTIMHGDKIGYCGKAMLYDEQPVTFAQSWRQRVRWSKGFLQVFRYYGSALIKYAIRERDFSAVDLSLMICPLTVLSLARVVLGALFVAFGFVSAASQLGALRFWVVTLVASVLGLMALAALTSILERDKIGATNRELVAYCLSFPVYMLSYIPISFAAIFSRSQWKPIQHQGASQEQLHEEFDGTVNAGAVEGKIVEGKVVQDSDTEGSAAEDAAAADSAAHGSASKESAKAAAIAAIKEDAR</sequence>
<dbReference type="CDD" id="cd06438">
    <property type="entry name" value="EpsO_like"/>
    <property type="match status" value="1"/>
</dbReference>
<dbReference type="PANTHER" id="PTHR43630:SF1">
    <property type="entry name" value="POLY-BETA-1,6-N-ACETYL-D-GLUCOSAMINE SYNTHASE"/>
    <property type="match status" value="1"/>
</dbReference>
<evidence type="ECO:0000256" key="3">
    <source>
        <dbReference type="ARBA" id="ARBA00022679"/>
    </source>
</evidence>
<dbReference type="EMBL" id="MWWQ01000009">
    <property type="protein sequence ID" value="OZG51145.1"/>
    <property type="molecule type" value="Genomic_DNA"/>
</dbReference>
<dbReference type="InterPro" id="IPR029044">
    <property type="entry name" value="Nucleotide-diphossugar_trans"/>
</dbReference>
<keyword evidence="7" id="KW-1185">Reference proteome</keyword>
<keyword evidence="5" id="KW-1133">Transmembrane helix</keyword>
<feature type="transmembrane region" description="Helical" evidence="5">
    <location>
        <begin position="338"/>
        <end position="360"/>
    </location>
</feature>
<evidence type="ECO:0000256" key="5">
    <source>
        <dbReference type="SAM" id="Phobius"/>
    </source>
</evidence>
<dbReference type="GO" id="GO:0016757">
    <property type="term" value="F:glycosyltransferase activity"/>
    <property type="evidence" value="ECO:0007669"/>
    <property type="project" value="UniProtKB-KW"/>
</dbReference>
<dbReference type="SUPFAM" id="SSF53448">
    <property type="entry name" value="Nucleotide-diphospho-sugar transferases"/>
    <property type="match status" value="1"/>
</dbReference>
<proteinExistence type="inferred from homology"/>
<evidence type="ECO:0000313" key="7">
    <source>
        <dbReference type="Proteomes" id="UP000216454"/>
    </source>
</evidence>
<feature type="region of interest" description="Disordered" evidence="4">
    <location>
        <begin position="437"/>
        <end position="464"/>
    </location>
</feature>
<evidence type="ECO:0000256" key="4">
    <source>
        <dbReference type="SAM" id="MobiDB-lite"/>
    </source>
</evidence>
<evidence type="ECO:0000256" key="1">
    <source>
        <dbReference type="ARBA" id="ARBA00006739"/>
    </source>
</evidence>
<dbReference type="PANTHER" id="PTHR43630">
    <property type="entry name" value="POLY-BETA-1,6-N-ACETYL-D-GLUCOSAMINE SYNTHASE"/>
    <property type="match status" value="1"/>
</dbReference>
<feature type="transmembrane region" description="Helical" evidence="5">
    <location>
        <begin position="372"/>
        <end position="395"/>
    </location>
</feature>
<keyword evidence="2 6" id="KW-0328">Glycosyltransferase</keyword>
<comment type="caution">
    <text evidence="6">The sequence shown here is derived from an EMBL/GenBank/DDBJ whole genome shotgun (WGS) entry which is preliminary data.</text>
</comment>
<accession>A0A261EWB9</accession>
<evidence type="ECO:0000256" key="2">
    <source>
        <dbReference type="ARBA" id="ARBA00022676"/>
    </source>
</evidence>
<name>A0A261EWB9_9BIFI</name>
<dbReference type="Proteomes" id="UP000216454">
    <property type="component" value="Unassembled WGS sequence"/>
</dbReference>
<dbReference type="Pfam" id="PF13641">
    <property type="entry name" value="Glyco_tranf_2_3"/>
    <property type="match status" value="1"/>
</dbReference>
<dbReference type="AlphaFoldDB" id="A0A261EWB9"/>
<dbReference type="Gene3D" id="3.90.550.10">
    <property type="entry name" value="Spore Coat Polysaccharide Biosynthesis Protein SpsA, Chain A"/>
    <property type="match status" value="1"/>
</dbReference>